<dbReference type="PANTHER" id="PTHR13914:SF0">
    <property type="entry name" value="PROLINE DEHYDROGENASE 1, MITOCHONDRIAL"/>
    <property type="match status" value="1"/>
</dbReference>
<feature type="region of interest" description="Disordered" evidence="2">
    <location>
        <begin position="1"/>
        <end position="134"/>
    </location>
</feature>
<protein>
    <recommendedName>
        <fullName evidence="3">Proline dehydrogenase domain-containing protein</fullName>
    </recommendedName>
</protein>
<reference evidence="4 5" key="1">
    <citation type="submission" date="2020-02" db="EMBL/GenBank/DDBJ databases">
        <title>Streptomyces malaysiensis DSM14702 (JHCC583434, PFL_A843) Genome sequencing and assembly.</title>
        <authorList>
            <person name="Samborskyy M."/>
        </authorList>
    </citation>
    <scope>NUCLEOTIDE SEQUENCE [LARGE SCALE GENOMIC DNA]</scope>
    <source>
        <strain evidence="4 5">DSM 14702</strain>
    </source>
</reference>
<sequence>MGGLQQGPYGGVGLERGQGGQQPVRADGTPLRDRSQVRVGVGRPRGGQGLLPGGGQLLQPAPGRADPRGSLGRRLPPGHGRSRTTGRGPGGAQQLFGRGAGRVQGGGRAQPDQRREPRPGRRVPGQRARGHDAREVGEARVIRVLAGPRCPRHHRHQRQRPVGCSAQRGPQLGAGGVPSGRRCGQHIAQQFAELLPGPSLGRQQRPDAGRGLHGAGQPGVGRARGAAQLQIGEMAVVQQPDIAVHHPAVPDGQADTAHEHTGRRVGRNPQRRLRPCDPERLEPGPYRRGRAALEDRAGAHRVQRGLLRVLAVLTVLGTEGDQREVAVLQGRGCPEHRRDLVHQLLVVVAHGSRLFPDSPLTFSYRCLRSRPRMRDSCRWSGIRAILRFHGESSMPFIGRHRGGAPMLGPVLLAASRSAAIRRIVSAAPVTRPMVDRFIAGERLAESLGAVRSLTARGLEVTLDHLGEDVTDRAEALRSRDAYLALTEALATEGLAGHAEMSVKLSAFGQALPGGHDLALANVTPVVEAAAAAGTTVTLDMEDHTTVDSTLAVLAELRGRFPQTGAVLQSYLFRTEDDCRALAGEGSRVRLVKGAYKEPASVAHQDKREVDRAYVRCLKILMAGEGYPMIGSHDPRMVAIAQDLAHRLGRKLDEYEFQMLYGIRAAEQERLVAEGHRMRVYVPYGTDWYGYFMRRLAERPANLTFFLRSLVGRR</sequence>
<dbReference type="InterPro" id="IPR002872">
    <property type="entry name" value="Proline_DH_dom"/>
</dbReference>
<feature type="domain" description="Proline dehydrogenase" evidence="3">
    <location>
        <begin position="449"/>
        <end position="704"/>
    </location>
</feature>
<evidence type="ECO:0000313" key="5">
    <source>
        <dbReference type="Proteomes" id="UP000536624"/>
    </source>
</evidence>
<feature type="compositionally biased region" description="Gly residues" evidence="2">
    <location>
        <begin position="98"/>
        <end position="108"/>
    </location>
</feature>
<evidence type="ECO:0000259" key="3">
    <source>
        <dbReference type="Pfam" id="PF01619"/>
    </source>
</evidence>
<dbReference type="EMBL" id="JAALLH010000001">
    <property type="protein sequence ID" value="NIY68525.1"/>
    <property type="molecule type" value="Genomic_DNA"/>
</dbReference>
<dbReference type="Pfam" id="PF01619">
    <property type="entry name" value="Pro_dh"/>
    <property type="match status" value="1"/>
</dbReference>
<accession>A0A7X6B081</accession>
<evidence type="ECO:0000256" key="2">
    <source>
        <dbReference type="SAM" id="MobiDB-lite"/>
    </source>
</evidence>
<comment type="caution">
    <text evidence="4">The sequence shown here is derived from an EMBL/GenBank/DDBJ whole genome shotgun (WGS) entry which is preliminary data.</text>
</comment>
<organism evidence="4 5">
    <name type="scientific">Streptomyces malaysiensis</name>
    <dbReference type="NCBI Taxonomy" id="92644"/>
    <lineage>
        <taxon>Bacteria</taxon>
        <taxon>Bacillati</taxon>
        <taxon>Actinomycetota</taxon>
        <taxon>Actinomycetes</taxon>
        <taxon>Kitasatosporales</taxon>
        <taxon>Streptomycetaceae</taxon>
        <taxon>Streptomyces</taxon>
        <taxon>Streptomyces violaceusniger group</taxon>
    </lineage>
</organism>
<feature type="compositionally biased region" description="Low complexity" evidence="2">
    <location>
        <begin position="77"/>
        <end position="86"/>
    </location>
</feature>
<dbReference type="GO" id="GO:0004657">
    <property type="term" value="F:proline dehydrogenase activity"/>
    <property type="evidence" value="ECO:0007669"/>
    <property type="project" value="InterPro"/>
</dbReference>
<dbReference type="SUPFAM" id="SSF51730">
    <property type="entry name" value="FAD-linked oxidoreductase"/>
    <property type="match status" value="1"/>
</dbReference>
<keyword evidence="1" id="KW-0560">Oxidoreductase</keyword>
<dbReference type="Gene3D" id="3.20.20.220">
    <property type="match status" value="1"/>
</dbReference>
<dbReference type="AlphaFoldDB" id="A0A7X6B081"/>
<evidence type="ECO:0000256" key="1">
    <source>
        <dbReference type="ARBA" id="ARBA00023002"/>
    </source>
</evidence>
<dbReference type="InterPro" id="IPR015659">
    <property type="entry name" value="Proline_oxidase"/>
</dbReference>
<name>A0A7X6B081_STRMQ</name>
<feature type="region of interest" description="Disordered" evidence="2">
    <location>
        <begin position="251"/>
        <end position="286"/>
    </location>
</feature>
<feature type="region of interest" description="Disordered" evidence="2">
    <location>
        <begin position="151"/>
        <end position="170"/>
    </location>
</feature>
<proteinExistence type="predicted"/>
<evidence type="ECO:0000313" key="4">
    <source>
        <dbReference type="EMBL" id="NIY68525.1"/>
    </source>
</evidence>
<feature type="compositionally biased region" description="Gly residues" evidence="2">
    <location>
        <begin position="1"/>
        <end position="20"/>
    </location>
</feature>
<gene>
    <name evidence="4" type="ORF">SMALB_6618</name>
</gene>
<dbReference type="Proteomes" id="UP000536624">
    <property type="component" value="Unassembled WGS sequence"/>
</dbReference>
<dbReference type="GO" id="GO:0006562">
    <property type="term" value="P:L-proline catabolic process"/>
    <property type="evidence" value="ECO:0007669"/>
    <property type="project" value="InterPro"/>
</dbReference>
<dbReference type="InterPro" id="IPR029041">
    <property type="entry name" value="FAD-linked_oxidoreductase-like"/>
</dbReference>
<feature type="compositionally biased region" description="Basic residues" evidence="2">
    <location>
        <begin position="263"/>
        <end position="273"/>
    </location>
</feature>
<dbReference type="PANTHER" id="PTHR13914">
    <property type="entry name" value="PROLINE OXIDASE"/>
    <property type="match status" value="1"/>
</dbReference>
<feature type="compositionally biased region" description="Gly residues" evidence="2">
    <location>
        <begin position="43"/>
        <end position="56"/>
    </location>
</feature>